<proteinExistence type="predicted"/>
<gene>
    <name evidence="2" type="ORF">AYI70_g10712</name>
</gene>
<evidence type="ECO:0000313" key="3">
    <source>
        <dbReference type="Proteomes" id="UP000187283"/>
    </source>
</evidence>
<evidence type="ECO:0000256" key="1">
    <source>
        <dbReference type="SAM" id="MobiDB-lite"/>
    </source>
</evidence>
<evidence type="ECO:0000313" key="2">
    <source>
        <dbReference type="EMBL" id="OMJ09817.1"/>
    </source>
</evidence>
<dbReference type="EMBL" id="LSSN01005300">
    <property type="protein sequence ID" value="OMJ09817.1"/>
    <property type="molecule type" value="Genomic_DNA"/>
</dbReference>
<feature type="region of interest" description="Disordered" evidence="1">
    <location>
        <begin position="248"/>
        <end position="274"/>
    </location>
</feature>
<dbReference type="Proteomes" id="UP000187283">
    <property type="component" value="Unassembled WGS sequence"/>
</dbReference>
<dbReference type="AlphaFoldDB" id="A0A1R1X5G2"/>
<comment type="caution">
    <text evidence="2">The sequence shown here is derived from an EMBL/GenBank/DDBJ whole genome shotgun (WGS) entry which is preliminary data.</text>
</comment>
<organism evidence="2 3">
    <name type="scientific">Smittium culicis</name>
    <dbReference type="NCBI Taxonomy" id="133412"/>
    <lineage>
        <taxon>Eukaryota</taxon>
        <taxon>Fungi</taxon>
        <taxon>Fungi incertae sedis</taxon>
        <taxon>Zoopagomycota</taxon>
        <taxon>Kickxellomycotina</taxon>
        <taxon>Harpellomycetes</taxon>
        <taxon>Harpellales</taxon>
        <taxon>Legeriomycetaceae</taxon>
        <taxon>Smittium</taxon>
    </lineage>
</organism>
<protein>
    <submittedName>
        <fullName evidence="2">Uncharacterized protein</fullName>
    </submittedName>
</protein>
<accession>A0A1R1X5G2</accession>
<keyword evidence="3" id="KW-1185">Reference proteome</keyword>
<reference evidence="2 3" key="1">
    <citation type="submission" date="2017-01" db="EMBL/GenBank/DDBJ databases">
        <authorList>
            <person name="Mah S.A."/>
            <person name="Swanson W.J."/>
            <person name="Moy G.W."/>
            <person name="Vacquier V.D."/>
        </authorList>
    </citation>
    <scope>NUCLEOTIDE SEQUENCE [LARGE SCALE GENOMIC DNA]</scope>
    <source>
        <strain evidence="2 3">GSMNP</strain>
    </source>
</reference>
<name>A0A1R1X5G2_9FUNG</name>
<sequence>MGNYVEVSLKHLINGGSQSCLKKICSGGSDLKIGCAWPQFRGHRIDAIDRVEYSINWTYHTRHDDQIAKATYFIFDKIEDATKLMSLKLDYGNKQIDLYQKVKPEEDITGVGHWKSDCEVLNKIIYEKKARKGANKMGFVFNSTEPEKTVGLESTAPIIKNLPFETAAAIKTNDENDDYEELSDYERSSSPIEIKKEHIIFNNNQSDSDGNKTPSEHSIMAGKTRLGLIPQKEILNYVSSVDRVPQGANVTNMELESIPPGDTGPDTEMRQNTD</sequence>